<accession>A0A7D9H368</accession>
<feature type="compositionally biased region" description="Basic and acidic residues" evidence="3">
    <location>
        <begin position="320"/>
        <end position="335"/>
    </location>
</feature>
<dbReference type="SUPFAM" id="SSF50044">
    <property type="entry name" value="SH3-domain"/>
    <property type="match status" value="1"/>
</dbReference>
<feature type="region of interest" description="Disordered" evidence="3">
    <location>
        <begin position="76"/>
        <end position="122"/>
    </location>
</feature>
<feature type="compositionally biased region" description="Acidic residues" evidence="3">
    <location>
        <begin position="82"/>
        <end position="108"/>
    </location>
</feature>
<evidence type="ECO:0000256" key="1">
    <source>
        <dbReference type="ARBA" id="ARBA00022443"/>
    </source>
</evidence>
<proteinExistence type="predicted"/>
<dbReference type="Pfam" id="PF14604">
    <property type="entry name" value="SH3_9"/>
    <property type="match status" value="1"/>
</dbReference>
<reference evidence="4 5" key="1">
    <citation type="submission" date="2019-07" db="EMBL/GenBank/DDBJ databases">
        <authorList>
            <person name="Friedrich A."/>
            <person name="Schacherer J."/>
        </authorList>
    </citation>
    <scope>NUCLEOTIDE SEQUENCE [LARGE SCALE GENOMIC DNA]</scope>
</reference>
<evidence type="ECO:0000256" key="3">
    <source>
        <dbReference type="SAM" id="MobiDB-lite"/>
    </source>
</evidence>
<dbReference type="InterPro" id="IPR036028">
    <property type="entry name" value="SH3-like_dom_sf"/>
</dbReference>
<name>A0A7D9H368_DEKBR</name>
<gene>
    <name evidence="4" type="ORF">DEBR0S3_13256G</name>
</gene>
<dbReference type="Gene3D" id="2.30.30.40">
    <property type="entry name" value="SH3 Domains"/>
    <property type="match status" value="1"/>
</dbReference>
<organism evidence="4 5">
    <name type="scientific">Dekkera bruxellensis</name>
    <name type="common">Brettanomyces custersii</name>
    <dbReference type="NCBI Taxonomy" id="5007"/>
    <lineage>
        <taxon>Eukaryota</taxon>
        <taxon>Fungi</taxon>
        <taxon>Dikarya</taxon>
        <taxon>Ascomycota</taxon>
        <taxon>Saccharomycotina</taxon>
        <taxon>Pichiomycetes</taxon>
        <taxon>Pichiales</taxon>
        <taxon>Pichiaceae</taxon>
        <taxon>Brettanomyces</taxon>
    </lineage>
</organism>
<feature type="region of interest" description="Disordered" evidence="3">
    <location>
        <begin position="134"/>
        <end position="177"/>
    </location>
</feature>
<feature type="compositionally biased region" description="Polar residues" evidence="3">
    <location>
        <begin position="11"/>
        <end position="30"/>
    </location>
</feature>
<feature type="compositionally biased region" description="Basic and acidic residues" evidence="3">
    <location>
        <begin position="267"/>
        <end position="303"/>
    </location>
</feature>
<dbReference type="SMART" id="SM00326">
    <property type="entry name" value="SH3"/>
    <property type="match status" value="1"/>
</dbReference>
<sequence>MESSGKEDGSSDTNHSKGQTTLTSVYVDSNTDSKEFTDDESGRDVSEHEGAELQNDIYTERPISIKDYAYTEENPMHYGIYDDNDEQDEDSVEYSDYEGEIDGEESENGNDGTVFTLRKDDGENRLDVSTEIEHGKKVQLSTSADHKQRTEDILRGGKTQNTSTLPNNDEGSTRESEQLEPIIQAVALYPFEAENENELGLVPDQLIMINYEYGDGWLVAYDPESGRTGLIPSAYVQIIGDEEPETSQEVSGEKKTAQSQMLEESLDNEKEIGEENGKDNGKEQEGNTKRDEKKVKEKMKKDEEKEDDESEKNTNLSKSVTEDAVVKGVDHLIIS</sequence>
<evidence type="ECO:0000313" key="4">
    <source>
        <dbReference type="EMBL" id="VUG18509.1"/>
    </source>
</evidence>
<evidence type="ECO:0000256" key="2">
    <source>
        <dbReference type="PROSITE-ProRule" id="PRU00192"/>
    </source>
</evidence>
<evidence type="ECO:0000313" key="5">
    <source>
        <dbReference type="Proteomes" id="UP000478008"/>
    </source>
</evidence>
<keyword evidence="1 2" id="KW-0728">SH3 domain</keyword>
<feature type="compositionally biased region" description="Basic and acidic residues" evidence="3">
    <location>
        <begin position="144"/>
        <end position="155"/>
    </location>
</feature>
<keyword evidence="5" id="KW-1185">Reference proteome</keyword>
<feature type="region of interest" description="Disordered" evidence="3">
    <location>
        <begin position="243"/>
        <end position="335"/>
    </location>
</feature>
<dbReference type="EMBL" id="CABFWN010000003">
    <property type="protein sequence ID" value="VUG18509.1"/>
    <property type="molecule type" value="Genomic_DNA"/>
</dbReference>
<dbReference type="PROSITE" id="PS50002">
    <property type="entry name" value="SH3"/>
    <property type="match status" value="1"/>
</dbReference>
<feature type="region of interest" description="Disordered" evidence="3">
    <location>
        <begin position="1"/>
        <end position="59"/>
    </location>
</feature>
<dbReference type="InterPro" id="IPR001452">
    <property type="entry name" value="SH3_domain"/>
</dbReference>
<dbReference type="AlphaFoldDB" id="A0A7D9H368"/>
<feature type="compositionally biased region" description="Basic and acidic residues" evidence="3">
    <location>
        <begin position="31"/>
        <end position="51"/>
    </location>
</feature>
<dbReference type="Proteomes" id="UP000478008">
    <property type="component" value="Unassembled WGS sequence"/>
</dbReference>
<feature type="compositionally biased region" description="Polar residues" evidence="3">
    <location>
        <begin position="158"/>
        <end position="170"/>
    </location>
</feature>
<protein>
    <submittedName>
        <fullName evidence="4">DEBR0S3_13256g1_1</fullName>
    </submittedName>
</protein>